<evidence type="ECO:0000313" key="4">
    <source>
        <dbReference type="RefSeq" id="XP_015039842.2"/>
    </source>
</evidence>
<sequence length="174" mass="20504">MDLDRDLRFSIFISIVFLIFIIDTHRVESRGTCHYFSVVKKNWETALDICMGMSMCLADFDTEKHFRILSSLTLSHSEYWFGLNRNFTEDWSYVSTHHSRRYLPLESGLSDEHHNCAVIRSSDQETFGVWAARCEEEKMFVCAESIFCMKEHQFSRYSSGYNSLPRHEANACRR</sequence>
<evidence type="ECO:0000256" key="1">
    <source>
        <dbReference type="SAM" id="Phobius"/>
    </source>
</evidence>
<feature type="domain" description="C-type lectin" evidence="2">
    <location>
        <begin position="29"/>
        <end position="143"/>
    </location>
</feature>
<feature type="transmembrane region" description="Helical" evidence="1">
    <location>
        <begin position="6"/>
        <end position="22"/>
    </location>
</feature>
<dbReference type="KEGG" id="dpo:26532349"/>
<protein>
    <submittedName>
        <fullName evidence="4">C-type lectin domain family 2 member D3-like</fullName>
    </submittedName>
</protein>
<dbReference type="Pfam" id="PF00059">
    <property type="entry name" value="Lectin_C"/>
    <property type="match status" value="1"/>
</dbReference>
<dbReference type="Proteomes" id="UP000001819">
    <property type="component" value="Chromosome 3"/>
</dbReference>
<dbReference type="InterPro" id="IPR016186">
    <property type="entry name" value="C-type_lectin-like/link_sf"/>
</dbReference>
<reference evidence="4" key="2">
    <citation type="submission" date="2025-08" db="UniProtKB">
        <authorList>
            <consortium name="RefSeq"/>
        </authorList>
    </citation>
    <scope>IDENTIFICATION</scope>
    <source>
        <strain evidence="4">MV-25-SWS-2005</strain>
        <tissue evidence="4">Whole body</tissue>
    </source>
</reference>
<dbReference type="InterPro" id="IPR001304">
    <property type="entry name" value="C-type_lectin-like"/>
</dbReference>
<dbReference type="Gene3D" id="3.10.100.10">
    <property type="entry name" value="Mannose-Binding Protein A, subunit A"/>
    <property type="match status" value="1"/>
</dbReference>
<dbReference type="RefSeq" id="XP_015039842.2">
    <property type="nucleotide sequence ID" value="XM_015184356.2"/>
</dbReference>
<reference evidence="3" key="1">
    <citation type="submission" date="2024-06" db="UniProtKB">
        <authorList>
            <consortium name="RefSeq"/>
        </authorList>
    </citation>
    <scope>NUCLEOTIDE SEQUENCE [LARGE SCALE GENOMIC DNA]</scope>
    <source>
        <strain evidence="3">MV2-25</strain>
    </source>
</reference>
<accession>A0A6I8VEY7</accession>
<proteinExistence type="predicted"/>
<dbReference type="InterPro" id="IPR016187">
    <property type="entry name" value="CTDL_fold"/>
</dbReference>
<dbReference type="PROSITE" id="PS50041">
    <property type="entry name" value="C_TYPE_LECTIN_2"/>
    <property type="match status" value="1"/>
</dbReference>
<keyword evidence="1" id="KW-0472">Membrane</keyword>
<dbReference type="SUPFAM" id="SSF56436">
    <property type="entry name" value="C-type lectin-like"/>
    <property type="match status" value="1"/>
</dbReference>
<evidence type="ECO:0000313" key="3">
    <source>
        <dbReference type="Proteomes" id="UP000001819"/>
    </source>
</evidence>
<evidence type="ECO:0000259" key="2">
    <source>
        <dbReference type="PROSITE" id="PS50041"/>
    </source>
</evidence>
<keyword evidence="3" id="KW-1185">Reference proteome</keyword>
<dbReference type="CDD" id="cd00037">
    <property type="entry name" value="CLECT"/>
    <property type="match status" value="1"/>
</dbReference>
<name>A0A6I8VEY7_DROPS</name>
<dbReference type="SMART" id="SM00034">
    <property type="entry name" value="CLECT"/>
    <property type="match status" value="1"/>
</dbReference>
<keyword evidence="1" id="KW-1133">Transmembrane helix</keyword>
<dbReference type="InParanoid" id="A0A6I8VEY7"/>
<dbReference type="AlphaFoldDB" id="A0A6I8VEY7"/>
<organism evidence="3 4">
    <name type="scientific">Drosophila pseudoobscura pseudoobscura</name>
    <name type="common">Fruit fly</name>
    <dbReference type="NCBI Taxonomy" id="46245"/>
    <lineage>
        <taxon>Eukaryota</taxon>
        <taxon>Metazoa</taxon>
        <taxon>Ecdysozoa</taxon>
        <taxon>Arthropoda</taxon>
        <taxon>Hexapoda</taxon>
        <taxon>Insecta</taxon>
        <taxon>Pterygota</taxon>
        <taxon>Neoptera</taxon>
        <taxon>Endopterygota</taxon>
        <taxon>Diptera</taxon>
        <taxon>Brachycera</taxon>
        <taxon>Muscomorpha</taxon>
        <taxon>Ephydroidea</taxon>
        <taxon>Drosophilidae</taxon>
        <taxon>Drosophila</taxon>
        <taxon>Sophophora</taxon>
    </lineage>
</organism>
<keyword evidence="1" id="KW-0812">Transmembrane</keyword>
<gene>
    <name evidence="4" type="primary">LOC26532349</name>
</gene>